<reference evidence="2" key="1">
    <citation type="submission" date="2016-11" db="UniProtKB">
        <authorList>
            <consortium name="WormBaseParasite"/>
        </authorList>
    </citation>
    <scope>IDENTIFICATION</scope>
    <source>
        <strain evidence="2">KR3021</strain>
    </source>
</reference>
<evidence type="ECO:0000313" key="2">
    <source>
        <dbReference type="WBParaSite" id="RSKR_0000159000.1"/>
    </source>
</evidence>
<dbReference type="Proteomes" id="UP000095286">
    <property type="component" value="Unplaced"/>
</dbReference>
<protein>
    <submittedName>
        <fullName evidence="2">DNA replication licensing factor MCM4</fullName>
    </submittedName>
</protein>
<accession>A0AC35TL03</accession>
<sequence>MSQENNDNLHSIDDDMNFDVLTDPPSMMATNAPTSFGNDENSSVNTSFVEEPKNNGTHNSRRVDIGAGKHRIHIARDEEPLTETHGLTDYTSNEQKYIWGTCIEINVLSSVFKTFIETFRSDTLDEDEVLGTDTQGPSMQIDRDLPYYMARLEEINHSEEQYLSVNLAHLGISSENLYRMVVSYPTEAIPYLDIVVNDLFEKKYERRLAFPIEVRLYNAEKTKNMRDLEPGDVDKLLTIHGMVVRTSALIPEMRTGNFKCNTCNECIDVDVENGRIEEPTTCSHCGQSFGLQVVHNRSQFADKQLIKLQEIPDEMPAGQTPYTVTLFVHGNLIEKVQPGDRVQVTGIYRVHPMKVNPVLRAINASFKTNIDVLHFRKVSAGRLHQEDDGTHLSEERIAEIKALAADPDVVNKLVEAIAPSIFGNEDIKLGVLCLLFGGTRKMKESGERAKYRSEINMLLCGDPGVAKSQMLQYVFNLIPRGQYTSGKGSSAVGLTASITHDPDTKSVVLQTGALVLADNGVCCIDEFDKMSDATRSILHEVMEQQTLSIAKAGIICQLNARTSILAAANPIDSKWNVNKTIIENIQLPATLLSRFDLIFLMVDPQDEGFDKKLGQHLADLYGGTSEANIEKEKTMISSSLLRDYIAYAKENVFPILSDDACELLTSKYMDMRKAGASVGQITAYPRQLESLIRLAEAHTKMRLASTVTVEDVNSGYLLYKEALKQSAVDPTTGKIDVGILATGKSANQRLQDEEIVMAN</sequence>
<dbReference type="WBParaSite" id="RSKR_0000159000.1">
    <property type="protein sequence ID" value="RSKR_0000159000.1"/>
    <property type="gene ID" value="RSKR_0000159000"/>
</dbReference>
<proteinExistence type="predicted"/>
<name>A0AC35TL03_9BILA</name>
<organism evidence="1 2">
    <name type="scientific">Rhabditophanes sp. KR3021</name>
    <dbReference type="NCBI Taxonomy" id="114890"/>
    <lineage>
        <taxon>Eukaryota</taxon>
        <taxon>Metazoa</taxon>
        <taxon>Ecdysozoa</taxon>
        <taxon>Nematoda</taxon>
        <taxon>Chromadorea</taxon>
        <taxon>Rhabditida</taxon>
        <taxon>Tylenchina</taxon>
        <taxon>Panagrolaimomorpha</taxon>
        <taxon>Strongyloidoidea</taxon>
        <taxon>Alloionematidae</taxon>
        <taxon>Rhabditophanes</taxon>
    </lineage>
</organism>
<evidence type="ECO:0000313" key="1">
    <source>
        <dbReference type="Proteomes" id="UP000095286"/>
    </source>
</evidence>